<feature type="region of interest" description="Disordered" evidence="10">
    <location>
        <begin position="1691"/>
        <end position="1769"/>
    </location>
</feature>
<dbReference type="Gene3D" id="3.30.1370.10">
    <property type="entry name" value="K Homology domain, type 1"/>
    <property type="match status" value="1"/>
</dbReference>
<organism evidence="12 13">
    <name type="scientific">Drosophila lebanonensis</name>
    <name type="common">Fruit fly</name>
    <name type="synonym">Scaptodrosophila lebanonensis</name>
    <dbReference type="NCBI Taxonomy" id="7225"/>
    <lineage>
        <taxon>Eukaryota</taxon>
        <taxon>Metazoa</taxon>
        <taxon>Ecdysozoa</taxon>
        <taxon>Arthropoda</taxon>
        <taxon>Hexapoda</taxon>
        <taxon>Insecta</taxon>
        <taxon>Pterygota</taxon>
        <taxon>Neoptera</taxon>
        <taxon>Endopterygota</taxon>
        <taxon>Diptera</taxon>
        <taxon>Brachycera</taxon>
        <taxon>Muscomorpha</taxon>
        <taxon>Ephydroidea</taxon>
        <taxon>Drosophilidae</taxon>
        <taxon>Scaptodrosophila</taxon>
    </lineage>
</organism>
<dbReference type="GO" id="GO:0005634">
    <property type="term" value="C:nucleus"/>
    <property type="evidence" value="ECO:0007669"/>
    <property type="project" value="UniProtKB-ARBA"/>
</dbReference>
<feature type="compositionally biased region" description="Low complexity" evidence="10">
    <location>
        <begin position="2974"/>
        <end position="2985"/>
    </location>
</feature>
<feature type="repeat" description="ANK" evidence="8">
    <location>
        <begin position="713"/>
        <end position="745"/>
    </location>
</feature>
<proteinExistence type="predicted"/>
<feature type="region of interest" description="Disordered" evidence="10">
    <location>
        <begin position="2283"/>
        <end position="2339"/>
    </location>
</feature>
<keyword evidence="12" id="KW-1185">Reference proteome</keyword>
<evidence type="ECO:0000256" key="2">
    <source>
        <dbReference type="ARBA" id="ARBA00022490"/>
    </source>
</evidence>
<evidence type="ECO:0000256" key="7">
    <source>
        <dbReference type="ARBA" id="ARBA00023054"/>
    </source>
</evidence>
<evidence type="ECO:0000256" key="6">
    <source>
        <dbReference type="ARBA" id="ARBA00023043"/>
    </source>
</evidence>
<dbReference type="CDD" id="cd22404">
    <property type="entry name" value="KH-I_MASK"/>
    <property type="match status" value="1"/>
</dbReference>
<feature type="repeat" description="ANK" evidence="8">
    <location>
        <begin position="779"/>
        <end position="811"/>
    </location>
</feature>
<feature type="repeat" description="ANK" evidence="8">
    <location>
        <begin position="2532"/>
        <end position="2564"/>
    </location>
</feature>
<feature type="compositionally biased region" description="Polar residues" evidence="10">
    <location>
        <begin position="3362"/>
        <end position="3374"/>
    </location>
</feature>
<feature type="region of interest" description="Disordered" evidence="10">
    <location>
        <begin position="3669"/>
        <end position="3717"/>
    </location>
</feature>
<evidence type="ECO:0000256" key="5">
    <source>
        <dbReference type="ARBA" id="ARBA00022884"/>
    </source>
</evidence>
<dbReference type="Pfam" id="PF00013">
    <property type="entry name" value="KH_1"/>
    <property type="match status" value="1"/>
</dbReference>
<feature type="compositionally biased region" description="Low complexity" evidence="10">
    <location>
        <begin position="2865"/>
        <end position="2877"/>
    </location>
</feature>
<feature type="compositionally biased region" description="Pro residues" evidence="10">
    <location>
        <begin position="3692"/>
        <end position="3702"/>
    </location>
</feature>
<feature type="region of interest" description="Disordered" evidence="10">
    <location>
        <begin position="3214"/>
        <end position="3415"/>
    </location>
</feature>
<feature type="compositionally biased region" description="Polar residues" evidence="10">
    <location>
        <begin position="3026"/>
        <end position="3044"/>
    </location>
</feature>
<dbReference type="PANTHER" id="PTHR23206:SF8">
    <property type="entry name" value="ANKYRIN REPEAT AND KH DOMAIN-CONTAINING 1"/>
    <property type="match status" value="1"/>
</dbReference>
<dbReference type="PANTHER" id="PTHR23206">
    <property type="entry name" value="MASK PROTEIN"/>
    <property type="match status" value="1"/>
</dbReference>
<feature type="repeat" description="ANK" evidence="8">
    <location>
        <begin position="2396"/>
        <end position="2428"/>
    </location>
</feature>
<dbReference type="Gene3D" id="1.25.40.20">
    <property type="entry name" value="Ankyrin repeat-containing domain"/>
    <property type="match status" value="6"/>
</dbReference>
<keyword evidence="5 9" id="KW-0694">RNA-binding</keyword>
<feature type="repeat" description="ANK" evidence="8">
    <location>
        <begin position="2430"/>
        <end position="2462"/>
    </location>
</feature>
<feature type="repeat" description="ANK" evidence="8">
    <location>
        <begin position="2565"/>
        <end position="2597"/>
    </location>
</feature>
<evidence type="ECO:0000259" key="11">
    <source>
        <dbReference type="SMART" id="SM00322"/>
    </source>
</evidence>
<feature type="repeat" description="ANK" evidence="8">
    <location>
        <begin position="746"/>
        <end position="778"/>
    </location>
</feature>
<dbReference type="SMART" id="SM00322">
    <property type="entry name" value="KH"/>
    <property type="match status" value="1"/>
</dbReference>
<feature type="compositionally biased region" description="Acidic residues" evidence="10">
    <location>
        <begin position="544"/>
        <end position="592"/>
    </location>
</feature>
<feature type="compositionally biased region" description="Polar residues" evidence="10">
    <location>
        <begin position="3706"/>
        <end position="3717"/>
    </location>
</feature>
<accession>A0A6J2TJX3</accession>
<dbReference type="InterPro" id="IPR004088">
    <property type="entry name" value="KH_dom_type_1"/>
</dbReference>
<feature type="region of interest" description="Disordered" evidence="10">
    <location>
        <begin position="1398"/>
        <end position="1427"/>
    </location>
</feature>
<evidence type="ECO:0000256" key="8">
    <source>
        <dbReference type="PROSITE-ProRule" id="PRU00023"/>
    </source>
</evidence>
<feature type="region of interest" description="Disordered" evidence="10">
    <location>
        <begin position="356"/>
        <end position="384"/>
    </location>
</feature>
<dbReference type="FunFam" id="1.25.40.20:FF:000055">
    <property type="entry name" value="ankyrin repeat domain-containing protein 17 isoform X2"/>
    <property type="match status" value="1"/>
</dbReference>
<dbReference type="Pfam" id="PF12796">
    <property type="entry name" value="Ank_2"/>
    <property type="match status" value="9"/>
</dbReference>
<evidence type="ECO:0000313" key="12">
    <source>
        <dbReference type="Proteomes" id="UP000504634"/>
    </source>
</evidence>
<dbReference type="PRINTS" id="PR01415">
    <property type="entry name" value="ANKYRIN"/>
</dbReference>
<evidence type="ECO:0000313" key="13">
    <source>
        <dbReference type="RefSeq" id="XP_030375765.1"/>
    </source>
</evidence>
<evidence type="ECO:0000256" key="10">
    <source>
        <dbReference type="SAM" id="MobiDB-lite"/>
    </source>
</evidence>
<feature type="compositionally biased region" description="Low complexity" evidence="10">
    <location>
        <begin position="3045"/>
        <end position="3064"/>
    </location>
</feature>
<dbReference type="GO" id="GO:0045087">
    <property type="term" value="P:innate immune response"/>
    <property type="evidence" value="ECO:0007669"/>
    <property type="project" value="TreeGrafter"/>
</dbReference>
<feature type="repeat" description="ANK" evidence="8">
    <location>
        <begin position="2600"/>
        <end position="2632"/>
    </location>
</feature>
<dbReference type="SUPFAM" id="SSF54791">
    <property type="entry name" value="Eukaryotic type KH-domain (KH-domain type I)"/>
    <property type="match status" value="1"/>
</dbReference>
<feature type="compositionally biased region" description="Low complexity" evidence="10">
    <location>
        <begin position="1266"/>
        <end position="1276"/>
    </location>
</feature>
<feature type="repeat" description="ANK" evidence="8">
    <location>
        <begin position="2498"/>
        <end position="2530"/>
    </location>
</feature>
<evidence type="ECO:0000256" key="9">
    <source>
        <dbReference type="PROSITE-ProRule" id="PRU00117"/>
    </source>
</evidence>
<keyword evidence="6 8" id="KW-0040">ANK repeat</keyword>
<evidence type="ECO:0000256" key="1">
    <source>
        <dbReference type="ARBA" id="ARBA00004496"/>
    </source>
</evidence>
<dbReference type="InterPro" id="IPR004087">
    <property type="entry name" value="KH_dom"/>
</dbReference>
<dbReference type="OrthoDB" id="10071877at2759"/>
<comment type="subcellular location">
    <subcellularLocation>
        <location evidence="1">Cytoplasm</location>
    </subcellularLocation>
</comment>
<feature type="repeat" description="ANK" evidence="8">
    <location>
        <begin position="813"/>
        <end position="845"/>
    </location>
</feature>
<feature type="compositionally biased region" description="Low complexity" evidence="10">
    <location>
        <begin position="3474"/>
        <end position="3499"/>
    </location>
</feature>
<dbReference type="FunFam" id="1.25.40.20:FF:000046">
    <property type="entry name" value="Ankyrin repeat and KH domain-containing protein 1"/>
    <property type="match status" value="1"/>
</dbReference>
<feature type="compositionally biased region" description="Polar residues" evidence="10">
    <location>
        <begin position="3585"/>
        <end position="3605"/>
    </location>
</feature>
<dbReference type="GO" id="GO:0005737">
    <property type="term" value="C:cytoplasm"/>
    <property type="evidence" value="ECO:0007669"/>
    <property type="project" value="UniProtKB-SubCell"/>
</dbReference>
<feature type="compositionally biased region" description="Basic and acidic residues" evidence="10">
    <location>
        <begin position="2926"/>
        <end position="2948"/>
    </location>
</feature>
<reference evidence="13" key="1">
    <citation type="submission" date="2025-08" db="UniProtKB">
        <authorList>
            <consortium name="RefSeq"/>
        </authorList>
    </citation>
    <scope>IDENTIFICATION</scope>
    <source>
        <strain evidence="13">11010-0011.00</strain>
        <tissue evidence="13">Whole body</tissue>
    </source>
</reference>
<dbReference type="InterPro" id="IPR036612">
    <property type="entry name" value="KH_dom_type_1_sf"/>
</dbReference>
<feature type="repeat" description="ANK" evidence="8">
    <location>
        <begin position="2463"/>
        <end position="2495"/>
    </location>
</feature>
<dbReference type="CTD" id="50070"/>
<keyword evidence="4" id="KW-0677">Repeat</keyword>
<feature type="region of interest" description="Disordered" evidence="10">
    <location>
        <begin position="486"/>
        <end position="507"/>
    </location>
</feature>
<feature type="compositionally biased region" description="Polar residues" evidence="10">
    <location>
        <begin position="3214"/>
        <end position="3224"/>
    </location>
</feature>
<dbReference type="PROSITE" id="PS50088">
    <property type="entry name" value="ANK_REPEAT"/>
    <property type="match status" value="20"/>
</dbReference>
<feature type="repeat" description="ANK" evidence="8">
    <location>
        <begin position="912"/>
        <end position="944"/>
    </location>
</feature>
<feature type="compositionally biased region" description="Basic residues" evidence="10">
    <location>
        <begin position="2757"/>
        <end position="2770"/>
    </location>
</feature>
<dbReference type="PROSITE" id="PS50084">
    <property type="entry name" value="KH_TYPE_1"/>
    <property type="match status" value="1"/>
</dbReference>
<dbReference type="SMART" id="SM00248">
    <property type="entry name" value="ANK"/>
    <property type="match status" value="25"/>
</dbReference>
<feature type="compositionally biased region" description="Polar residues" evidence="10">
    <location>
        <begin position="3400"/>
        <end position="3410"/>
    </location>
</feature>
<feature type="compositionally biased region" description="Polar residues" evidence="10">
    <location>
        <begin position="2986"/>
        <end position="2996"/>
    </location>
</feature>
<feature type="repeat" description="ANK" evidence="8">
    <location>
        <begin position="976"/>
        <end position="1008"/>
    </location>
</feature>
<feature type="repeat" description="ANK" evidence="8">
    <location>
        <begin position="1076"/>
        <end position="1102"/>
    </location>
</feature>
<dbReference type="InterPro" id="IPR051631">
    <property type="entry name" value="Ankyrin-KH/SAM_domain"/>
</dbReference>
<feature type="compositionally biased region" description="Low complexity" evidence="10">
    <location>
        <begin position="2133"/>
        <end position="2154"/>
    </location>
</feature>
<keyword evidence="2" id="KW-0963">Cytoplasm</keyword>
<feature type="compositionally biased region" description="Basic and acidic residues" evidence="10">
    <location>
        <begin position="1906"/>
        <end position="1917"/>
    </location>
</feature>
<dbReference type="GO" id="GO:0003723">
    <property type="term" value="F:RNA binding"/>
    <property type="evidence" value="ECO:0007669"/>
    <property type="project" value="UniProtKB-UniRule"/>
</dbReference>
<evidence type="ECO:0000256" key="3">
    <source>
        <dbReference type="ARBA" id="ARBA00022553"/>
    </source>
</evidence>
<keyword evidence="3" id="KW-0597">Phosphoprotein</keyword>
<feature type="region of interest" description="Disordered" evidence="10">
    <location>
        <begin position="3575"/>
        <end position="3607"/>
    </location>
</feature>
<feature type="region of interest" description="Disordered" evidence="10">
    <location>
        <begin position="3798"/>
        <end position="3846"/>
    </location>
</feature>
<name>A0A6J2TJX3_DROLE</name>
<dbReference type="SUPFAM" id="SSF48403">
    <property type="entry name" value="Ankyrin repeat"/>
    <property type="match status" value="3"/>
</dbReference>
<dbReference type="RefSeq" id="XP_030375765.1">
    <property type="nucleotide sequence ID" value="XM_030519905.1"/>
</dbReference>
<feature type="region of interest" description="Disordered" evidence="10">
    <location>
        <begin position="1255"/>
        <end position="1276"/>
    </location>
</feature>
<dbReference type="Proteomes" id="UP000504634">
    <property type="component" value="Unplaced"/>
</dbReference>
<feature type="compositionally biased region" description="Low complexity" evidence="10">
    <location>
        <begin position="3798"/>
        <end position="3820"/>
    </location>
</feature>
<feature type="domain" description="K Homology" evidence="11">
    <location>
        <begin position="3094"/>
        <end position="3164"/>
    </location>
</feature>
<feature type="repeat" description="ANK" evidence="8">
    <location>
        <begin position="1009"/>
        <end position="1041"/>
    </location>
</feature>
<feature type="compositionally biased region" description="Polar residues" evidence="10">
    <location>
        <begin position="2314"/>
        <end position="2323"/>
    </location>
</feature>
<gene>
    <name evidence="13" type="primary">LOC115625053</name>
</gene>
<feature type="region of interest" description="Disordered" evidence="10">
    <location>
        <begin position="2750"/>
        <end position="3013"/>
    </location>
</feature>
<dbReference type="InterPro" id="IPR047373">
    <property type="entry name" value="KH-I_MASK"/>
</dbReference>
<feature type="compositionally biased region" description="Acidic residues" evidence="10">
    <location>
        <begin position="1696"/>
        <end position="1726"/>
    </location>
</feature>
<feature type="compositionally biased region" description="Polar residues" evidence="10">
    <location>
        <begin position="3243"/>
        <end position="3259"/>
    </location>
</feature>
<protein>
    <submittedName>
        <fullName evidence="13">Ankyrin repeat and KH domain-containing protein mask isoform X1</fullName>
    </submittedName>
</protein>
<dbReference type="GO" id="GO:0010468">
    <property type="term" value="P:regulation of gene expression"/>
    <property type="evidence" value="ECO:0007669"/>
    <property type="project" value="UniProtKB-ARBA"/>
</dbReference>
<feature type="compositionally biased region" description="Low complexity" evidence="10">
    <location>
        <begin position="362"/>
        <end position="383"/>
    </location>
</feature>
<feature type="region of interest" description="Disordered" evidence="10">
    <location>
        <begin position="3026"/>
        <end position="3064"/>
    </location>
</feature>
<feature type="region of interest" description="Disordered" evidence="10">
    <location>
        <begin position="526"/>
        <end position="602"/>
    </location>
</feature>
<feature type="repeat" description="ANK" evidence="8">
    <location>
        <begin position="2363"/>
        <end position="2395"/>
    </location>
</feature>
<dbReference type="FunFam" id="1.25.40.20:FF:000012">
    <property type="entry name" value="ankyrin repeat domain-containing protein 17 isoform X1"/>
    <property type="match status" value="1"/>
</dbReference>
<sequence length="4045" mass="429859">MNNDAKDIECNDLNVRSAYFSKNSKTPTTTIPAVSNKAAVNTATTTGTATITSTSSFSATATSNNQAQRVATKAKQAVKGNNNNPNSSSKKSSASAVSRAYNYTGPRIAAAKHSIAVALLAQDLKNAQREKRVAKHAAAVDFTQDLITTTPASSVNPPTTSASSNTGNAIDFSSSSTFAVAPPLTVENAAAAIVAELSQLKKTTSISNSNARLKVNNNTNATANTTNNKNNINRSTATNNNIKMSKTAANKTANSEAVSAAAAAATAAFVTAGTTTTPTPIPVSYTAPPLTTETTTTPITTNASASSGGCPNAGSSAVIANPASTAGSAAKLRAAVASAPSSGNTKKTRAAYAALKRQVAMQQQQQQTATSVTGSSPSASSISSHKDSASLKFAATTLLMGAAADGYAGAAVGASSSSSQAQVQAAAVASAAAVLKQKLKDAAASNAAANRSASSSTSSNSSSLSSSVGIVHAISTALQNIIATDTDTDTDFYPPQPATTDLSESEEESVSEILLAFLCLRPDLLDDIPESDPDSCPHEGGAREDEDETEEESEDSDESDGDDEEDDEELDILQDNDADDEDIDDEEDEDAPEVSNFERSSNISALNAKAPVLRHATHAIDETKQALTKMRCANSPRDKSSGFSRSLVAACTDNDVNTVKRLLCKGNVNLNDASASTDDGESLLSMACSAGYYELAQVLLAMSAAQVEDKGQKDSTPLMEAASAGHLDIVKLLLNHNADVNAHCATGNTPLMFACAGGHVDVVKVLLKHGANVEEQNENGHTPLMEAASAGHVEVAKVLLEHGAGINTHSNEFKESALTLACYKGHLDMVRFLLQAGADQEHKTDEMHTALMEASMDGHVEVARLLLDSGAQVNMPTDSFESPLTLAACGGHVELATLLIERGANIEEVNDEGYTPLMEAAREGHEEMVALLLSKGANINATTEETQETALTLACCGGFSEVAAFLIKEGANLELGASTPLMEASQEGHTDLVRFLLQNKANVHAETQTGDTALTHACENGHTDAAEVLLSYGAELEHESEGGRTPLMKACRAGHLCTVKFLIQKGANVNKQTTSNDHTPLSLACAGGHQSVVELLLKNNADPFHKLKDNSTMLIEASKGGHTRVVELLFRYPNISPVINSQTKIQQQLTAPPGLQELSEAARVSNQQLFHQQQFTGNGANIVALGAGDFLDTGELQLTATGASSSGATSNEAGSEEYVAGVGGIDLTTLSAQQQEGLIAKSRLFHLQPGFEQGLAQATLPPPGPQSSGSQHQSLPCKHFDLDMDHINSLTPPQKAPPAPPVLHAVSQSMLQVQQPQQLQPHLKMKGCGGRKHRQLHLDMDDIELPRHHQQQLAGEVRTQPLGEDQQQELQQQYMCVSEDPRLVRRRIGFLQEVKKTSAAEPLDANESEATAAMKGTDGTLSASGGSSECNAQLLAKNAGGANANISTSPITHSSDVLQTTAISDRPKVKASNKNNRKQTGAQYANVLPLQQKQMVSIYNNLQLQQQQELQLHQQMQHQQLQLQLQQHQNQRTQLENATTASTIPMAFSNSPASPLASPTGTAPQAVEQQQQLHLPPLEVGEAESHKTQMADFRGFLETAVNESLTRERNELGLNPASAPLGMNAPQLKFLKDGWMLGVHNFFGEHPKSPTETPPEMEETIMEHMEPRSEMKNLATLCSAAAVAAAVVAAHKDEISTDPESEDEEGNADGEGEPDVNADPDADGEENTLPPEPIELTEAFCDEEDDDEEDDTNSGPIEKSNYDEDDADVDYVDEEDDAGEDYDDELFVNDNVSVDQSNGGGVDSAGCKSVADNPAILPSIKNRKLSTTRLENLILSNVAIKPECGTVPQGLCDYRQDLRTSELVHVLPQISNIKAAAANNAALSVLQQQLAAAQAAAAQAKAALKHHQETEHQHQCDDEASVSAGSGSDFYPGLERFATDGGDGGHYDIAVEMEDIFQVLPNANEPTLQELASNLNYPELAEFSLNQMCKGRFASNWTDSPAKWSSQEQMLAAAHTQGLLNSSDSQQQDPQRQANLVLLDYPMQQRFADPDELHLQPTTVSLLPFSPEDAAAAVAAHQQQQQQLHPTLPPSANFVYNVEGSDKSTPPVQLLFQLPPALTQQPQPGDHQPSDTQQLQLQHAEQQLQEQQKQQLYQHRSPTLRDAERLLQQQQQTELEQVAQELLLQRQAGGNQGPMSQALKQKHFNLQEQLLLHPPPHLQTQTCMQHTQQVQVGTQTHPSVVVPHATAQYAQFALQQQQQQHQQQQHQQPNELSIWPMAASVPTGGGVSSKSMPGGIAKKAIDKQSRKDRRCSGFRQTPAGSQVNTNQHQQPLPQQQPQLQNQLTGAAAGLEKTIEIDSETESNHDTALTLACAGGHEELVELLIMRHARIEHRDKKGFTPLILAATAGHEKVVDILLKHNAELEAQSERTKDTPLSLACSGGRYEVVELLLSKGANKEHRNVSDYTPLSLAASGGYVNIIKLLLSHGAEINSRTGSKLGISPLMLAAMNGHTAAVKLLLDQGSDINAQIETNRNTALTLACFQGRHEVVSLLLDRRANVEHRAKTGLTPLMEAASGGYIEVGRVLLDKGADVNAAPVPTSRDTALTIAADKGHQKFVELLLSRGASVEVKNKKGNSPLWLAAHGGHLSVVELLYNHNADIDSQDNRRVSCLMAAFRKGHTKIVKWMVQYVSQFPSDQEMIRFIGTISDKELIEKCYDCMKILRSAKEAQAVKANKNASILLEELDLERTREESRKAAAARRRERKKKKKMEKKEEKRRQQQASNGSVLGDDMNAEDDCDSDKDDDSDKDEEDEEVPPPREEGDSGIDQGSCSSGDTKAARGNVAQGESNNNNMSQTKKSKKQKNKAQANPQPPASSSDTATEKLPKVQATTSATAMACKSTVPAKKTPTIEGVKTTSQQVHLRAQIKKEDQTNRKKETANKREKENLAPKESLSVPFKQHQLTTNPAIKDKLISSESATNISSSSQRKAPSHSSTLQKHEDPKSSNSAPAVGKRCEVDGWKEVVRKSSTQQTAVTGAMASSQSGANPNALSSNMAPSNSSTSVSNVNTCNNNNCSTNNAVTSSNSSSSLPAAPEMTCKKVQVPVNAISRVIGRAGSNINAIRATTGAHIEVEKQGKNQSERSITIKGLTDATKQAHMLILALIKDPDVDILQMLPRINTSIKAATTISTPTSGTSTTTMTVGTWDNKTVANAVSAHSQHNTSNFSSAASTTSTSSSSSASSTPGSFNNLPNNGSKQQQLAVGCGSSKAQSTRGGTTKSLGATNKSNAPSGGSRGGQVNKAYFTQQQTTRGNTPANGVTTKSTKQESTQLNKSSTSTSNSSMPVKSSGQGKSSTTSQSFVIKGTSSGGTQSTLASAASPKKLDSGRGSGVVAPYGRGKPVTNVTASTSTSQLGNAGNNNTLAGPIGTFNAADVAAVNAAAAAAAAAVSNNTNNINSSSNVKARAVTPIAPPNKRSSSPLQTQQQQQKHQPQHTPSTSSQQNLVINTNILNDIMAVNANTTNDSFGAQLAAKLSSAYSLFSDYHQSQWGKLVGGDSAQCSNVSGVNSIVGDVLPQADASKAPGYNRNILSSPVGSSKASSNHSTSPPVGNVIQQQQQQNNNGSNSVQQALNIITTNAAGATSASSGGSTAARSPLVTDNASAAAAVNATVNGSQGVGDGNNVPTGHSPGVIKPPTAPIQRPGPGPVGSQIQMPASGSEPSQGNINFGAIGSTATSTVASVAPPNMIDRQQQPNLQRLLYDNKVGNTAQPMNYAMDPGSAYIVDGNILRINTRGAVFSQAGNGKNQQQAQGNQQQAQAAAVAQSNMFQSRQGAGGGRQPGVPGPGPQRWYGGTLEYPAYSGRDILHLENGAMAGMSSPSAMSPNHDDIRKMPRPIGTERASWKYNNFNVATTALNMDDGLATVLPPWAHEPKAQPPGLQQQAQPPNWMKQQPYRPYNNACAPYPQQPQHEAMNSSQQMPMDYPHMQPQHNIGQSQQRVNMMQASYGFQHFVGAPGAADMPAHMPEKVESWDHHEKHQPWTTYTTNWSN</sequence>
<dbReference type="GeneID" id="115625053"/>
<feature type="region of interest" description="Disordered" evidence="10">
    <location>
        <begin position="1462"/>
        <end position="1482"/>
    </location>
</feature>
<feature type="compositionally biased region" description="Low complexity" evidence="10">
    <location>
        <begin position="2324"/>
        <end position="2339"/>
    </location>
</feature>
<dbReference type="InterPro" id="IPR002110">
    <property type="entry name" value="Ankyrin_rpt"/>
</dbReference>
<dbReference type="PROSITE" id="PS50297">
    <property type="entry name" value="ANK_REP_REGION"/>
    <property type="match status" value="18"/>
</dbReference>
<feature type="repeat" description="ANK" evidence="8">
    <location>
        <begin position="879"/>
        <end position="911"/>
    </location>
</feature>
<feature type="compositionally biased region" description="Low complexity" evidence="10">
    <location>
        <begin position="3225"/>
        <end position="3242"/>
    </location>
</feature>
<keyword evidence="7" id="KW-0175">Coiled coil</keyword>
<feature type="repeat" description="ANK" evidence="8">
    <location>
        <begin position="846"/>
        <end position="878"/>
    </location>
</feature>
<evidence type="ECO:0000256" key="4">
    <source>
        <dbReference type="ARBA" id="ARBA00022737"/>
    </source>
</evidence>
<feature type="region of interest" description="Disordered" evidence="10">
    <location>
        <begin position="3467"/>
        <end position="3499"/>
    </location>
</feature>
<feature type="compositionally biased region" description="Polar residues" evidence="10">
    <location>
        <begin position="3266"/>
        <end position="3289"/>
    </location>
</feature>
<dbReference type="FunFam" id="1.25.40.20:FF:000216">
    <property type="entry name" value="Ankyrin repeat and KH domain-containing 1"/>
    <property type="match status" value="1"/>
</dbReference>
<feature type="region of interest" description="Disordered" evidence="10">
    <location>
        <begin position="1903"/>
        <end position="1922"/>
    </location>
</feature>
<feature type="compositionally biased region" description="Polar residues" evidence="10">
    <location>
        <begin position="3301"/>
        <end position="3325"/>
    </location>
</feature>
<feature type="repeat" description="ANK" evidence="8">
    <location>
        <begin position="1042"/>
        <end position="1074"/>
    </location>
</feature>
<feature type="region of interest" description="Disordered" evidence="10">
    <location>
        <begin position="2118"/>
        <end position="2155"/>
    </location>
</feature>
<feature type="compositionally biased region" description="Acidic residues" evidence="10">
    <location>
        <begin position="2792"/>
        <end position="2815"/>
    </location>
</feature>
<dbReference type="InterPro" id="IPR036770">
    <property type="entry name" value="Ankyrin_rpt-contain_sf"/>
</dbReference>
<feature type="compositionally biased region" description="Acidic residues" evidence="10">
    <location>
        <begin position="1740"/>
        <end position="1752"/>
    </location>
</feature>
<feature type="repeat" description="ANK" evidence="8">
    <location>
        <begin position="2633"/>
        <end position="2665"/>
    </location>
</feature>
<feature type="compositionally biased region" description="Low complexity" evidence="10">
    <location>
        <begin position="3326"/>
        <end position="3357"/>
    </location>
</feature>